<sequence>PSNLLLEEDDDRNEDEEETEHEQDDANECKDPCFYACLEIVVLLKCYNNPSMTSSLIATLQEGKADFQKDEFEILSYLEDRNGENIVDIIVEAIFIEK</sequence>
<organism evidence="2 3">
    <name type="scientific">Taxus chinensis</name>
    <name type="common">Chinese yew</name>
    <name type="synonym">Taxus wallichiana var. chinensis</name>
    <dbReference type="NCBI Taxonomy" id="29808"/>
    <lineage>
        <taxon>Eukaryota</taxon>
        <taxon>Viridiplantae</taxon>
        <taxon>Streptophyta</taxon>
        <taxon>Embryophyta</taxon>
        <taxon>Tracheophyta</taxon>
        <taxon>Spermatophyta</taxon>
        <taxon>Pinopsida</taxon>
        <taxon>Pinidae</taxon>
        <taxon>Conifers II</taxon>
        <taxon>Cupressales</taxon>
        <taxon>Taxaceae</taxon>
        <taxon>Taxus</taxon>
    </lineage>
</organism>
<gene>
    <name evidence="2" type="ORF">KI387_037257</name>
</gene>
<dbReference type="EMBL" id="JAHRHJ020000007">
    <property type="protein sequence ID" value="KAH9309346.1"/>
    <property type="molecule type" value="Genomic_DNA"/>
</dbReference>
<proteinExistence type="predicted"/>
<feature type="non-terminal residue" evidence="2">
    <location>
        <position position="1"/>
    </location>
</feature>
<evidence type="ECO:0000313" key="3">
    <source>
        <dbReference type="Proteomes" id="UP000824469"/>
    </source>
</evidence>
<evidence type="ECO:0000256" key="1">
    <source>
        <dbReference type="SAM" id="MobiDB-lite"/>
    </source>
</evidence>
<name>A0AA38FRR8_TAXCH</name>
<feature type="non-terminal residue" evidence="2">
    <location>
        <position position="98"/>
    </location>
</feature>
<dbReference type="Proteomes" id="UP000824469">
    <property type="component" value="Unassembled WGS sequence"/>
</dbReference>
<reference evidence="2 3" key="1">
    <citation type="journal article" date="2021" name="Nat. Plants">
        <title>The Taxus genome provides insights into paclitaxel biosynthesis.</title>
        <authorList>
            <person name="Xiong X."/>
            <person name="Gou J."/>
            <person name="Liao Q."/>
            <person name="Li Y."/>
            <person name="Zhou Q."/>
            <person name="Bi G."/>
            <person name="Li C."/>
            <person name="Du R."/>
            <person name="Wang X."/>
            <person name="Sun T."/>
            <person name="Guo L."/>
            <person name="Liang H."/>
            <person name="Lu P."/>
            <person name="Wu Y."/>
            <person name="Zhang Z."/>
            <person name="Ro D.K."/>
            <person name="Shang Y."/>
            <person name="Huang S."/>
            <person name="Yan J."/>
        </authorList>
    </citation>
    <scope>NUCLEOTIDE SEQUENCE [LARGE SCALE GENOMIC DNA]</scope>
    <source>
        <strain evidence="2">Ta-2019</strain>
    </source>
</reference>
<comment type="caution">
    <text evidence="2">The sequence shown here is derived from an EMBL/GenBank/DDBJ whole genome shotgun (WGS) entry which is preliminary data.</text>
</comment>
<accession>A0AA38FRR8</accession>
<dbReference type="AlphaFoldDB" id="A0AA38FRR8"/>
<feature type="region of interest" description="Disordered" evidence="1">
    <location>
        <begin position="1"/>
        <end position="26"/>
    </location>
</feature>
<keyword evidence="3" id="KW-1185">Reference proteome</keyword>
<evidence type="ECO:0000313" key="2">
    <source>
        <dbReference type="EMBL" id="KAH9309346.1"/>
    </source>
</evidence>
<protein>
    <submittedName>
        <fullName evidence="2">Uncharacterized protein</fullName>
    </submittedName>
</protein>